<dbReference type="AlphaFoldDB" id="A0A935PW95"/>
<evidence type="ECO:0000256" key="1">
    <source>
        <dbReference type="SAM" id="Phobius"/>
    </source>
</evidence>
<name>A0A935PW95_9PROT</name>
<keyword evidence="1" id="KW-0472">Membrane</keyword>
<keyword evidence="1" id="KW-1133">Transmembrane helix</keyword>
<gene>
    <name evidence="2" type="ORF">IPJ27_06860</name>
</gene>
<evidence type="ECO:0000313" key="3">
    <source>
        <dbReference type="Proteomes" id="UP000697998"/>
    </source>
</evidence>
<comment type="caution">
    <text evidence="2">The sequence shown here is derived from an EMBL/GenBank/DDBJ whole genome shotgun (WGS) entry which is preliminary data.</text>
</comment>
<feature type="transmembrane region" description="Helical" evidence="1">
    <location>
        <begin position="94"/>
        <end position="114"/>
    </location>
</feature>
<dbReference type="EMBL" id="JADJMH010000005">
    <property type="protein sequence ID" value="MBK7674504.1"/>
    <property type="molecule type" value="Genomic_DNA"/>
</dbReference>
<evidence type="ECO:0000313" key="2">
    <source>
        <dbReference type="EMBL" id="MBK7674504.1"/>
    </source>
</evidence>
<sequence>MSYRLLADAVVVAHFLFIAFVMGGGFLVLRWPWLVVLHLPAACWGALIELGGWVCPLTPLENGLRQAAGEAGYQQGFIEHYLLPIIYPAGLTRGIQLGMAAVVILINLAIYGWLVHLRRHPRAGTGQAGNDRESR</sequence>
<keyword evidence="1" id="KW-0812">Transmembrane</keyword>
<dbReference type="Proteomes" id="UP000697998">
    <property type="component" value="Unassembled WGS sequence"/>
</dbReference>
<dbReference type="Pfam" id="PF10861">
    <property type="entry name" value="DUF2784"/>
    <property type="match status" value="1"/>
</dbReference>
<protein>
    <submittedName>
        <fullName evidence="2">DUF2784 domain-containing protein</fullName>
    </submittedName>
</protein>
<accession>A0A935PW95</accession>
<reference evidence="2 3" key="1">
    <citation type="submission" date="2020-10" db="EMBL/GenBank/DDBJ databases">
        <title>Connecting structure to function with the recovery of over 1000 high-quality activated sludge metagenome-assembled genomes encoding full-length rRNA genes using long-read sequencing.</title>
        <authorList>
            <person name="Singleton C.M."/>
            <person name="Petriglieri F."/>
            <person name="Kristensen J.M."/>
            <person name="Kirkegaard R.H."/>
            <person name="Michaelsen T.Y."/>
            <person name="Andersen M.H."/>
            <person name="Karst S.M."/>
            <person name="Dueholm M.S."/>
            <person name="Nielsen P.H."/>
            <person name="Albertsen M."/>
        </authorList>
    </citation>
    <scope>NUCLEOTIDE SEQUENCE [LARGE SCALE GENOMIC DNA]</scope>
    <source>
        <strain evidence="2">EsbW_18-Q3-R4-48_BATAC.285</strain>
    </source>
</reference>
<dbReference type="InterPro" id="IPR021218">
    <property type="entry name" value="DUF2784"/>
</dbReference>
<proteinExistence type="predicted"/>
<feature type="transmembrane region" description="Helical" evidence="1">
    <location>
        <begin position="6"/>
        <end position="28"/>
    </location>
</feature>
<organism evidence="2 3">
    <name type="scientific">Candidatus Accumulibacter proximus</name>
    <dbReference type="NCBI Taxonomy" id="2954385"/>
    <lineage>
        <taxon>Bacteria</taxon>
        <taxon>Pseudomonadati</taxon>
        <taxon>Pseudomonadota</taxon>
        <taxon>Betaproteobacteria</taxon>
        <taxon>Candidatus Accumulibacter</taxon>
    </lineage>
</organism>